<dbReference type="PIRSF" id="PIRSF033579">
    <property type="entry name" value="Anaer_Co_chel"/>
    <property type="match status" value="1"/>
</dbReference>
<dbReference type="Proteomes" id="UP000729290">
    <property type="component" value="Unassembled WGS sequence"/>
</dbReference>
<dbReference type="CDD" id="cd03413">
    <property type="entry name" value="CbiK_C"/>
    <property type="match status" value="1"/>
</dbReference>
<dbReference type="CDD" id="cd03412">
    <property type="entry name" value="CbiK_N"/>
    <property type="match status" value="1"/>
</dbReference>
<evidence type="ECO:0000313" key="3">
    <source>
        <dbReference type="Proteomes" id="UP000729290"/>
    </source>
</evidence>
<feature type="chain" id="PRO_5045408561" evidence="1">
    <location>
        <begin position="26"/>
        <end position="294"/>
    </location>
</feature>
<dbReference type="InterPro" id="IPR010388">
    <property type="entry name" value="Anaerobic_Co-chelatase"/>
</dbReference>
<dbReference type="SUPFAM" id="SSF53800">
    <property type="entry name" value="Chelatase"/>
    <property type="match status" value="1"/>
</dbReference>
<dbReference type="EMBL" id="JACSNV010000011">
    <property type="protein sequence ID" value="MBM6878266.1"/>
    <property type="molecule type" value="Genomic_DNA"/>
</dbReference>
<keyword evidence="3" id="KW-1185">Reference proteome</keyword>
<dbReference type="PROSITE" id="PS51257">
    <property type="entry name" value="PROKAR_LIPOPROTEIN"/>
    <property type="match status" value="1"/>
</dbReference>
<reference evidence="2 3" key="1">
    <citation type="journal article" date="2021" name="Sci. Rep.">
        <title>The distribution of antibiotic resistance genes in chicken gut microbiota commensals.</title>
        <authorList>
            <person name="Juricova H."/>
            <person name="Matiasovicova J."/>
            <person name="Kubasova T."/>
            <person name="Cejkova D."/>
            <person name="Rychlik I."/>
        </authorList>
    </citation>
    <scope>NUCLEOTIDE SEQUENCE [LARGE SCALE GENOMIC DNA]</scope>
    <source>
        <strain evidence="2 3">An431b</strain>
    </source>
</reference>
<dbReference type="Gene3D" id="3.40.50.1400">
    <property type="match status" value="2"/>
</dbReference>
<gene>
    <name evidence="2" type="ORF">H9X83_08860</name>
</gene>
<protein>
    <submittedName>
        <fullName evidence="2">Sirohydrochlorin cobaltochelatase</fullName>
    </submittedName>
</protein>
<proteinExistence type="predicted"/>
<feature type="signal peptide" evidence="1">
    <location>
        <begin position="1"/>
        <end position="25"/>
    </location>
</feature>
<accession>A0ABS2GA14</accession>
<organism evidence="2 3">
    <name type="scientific">Anaerotignum lactatifermentans</name>
    <dbReference type="NCBI Taxonomy" id="160404"/>
    <lineage>
        <taxon>Bacteria</taxon>
        <taxon>Bacillati</taxon>
        <taxon>Bacillota</taxon>
        <taxon>Clostridia</taxon>
        <taxon>Lachnospirales</taxon>
        <taxon>Anaerotignaceae</taxon>
        <taxon>Anaerotignum</taxon>
    </lineage>
</organism>
<evidence type="ECO:0000256" key="1">
    <source>
        <dbReference type="SAM" id="SignalP"/>
    </source>
</evidence>
<evidence type="ECO:0000313" key="2">
    <source>
        <dbReference type="EMBL" id="MBM6878266.1"/>
    </source>
</evidence>
<name>A0ABS2GA14_9FIRM</name>
<sequence length="294" mass="31782">MKRKAGKTLAAAFALAAALSGCGGAQTEQETKDKAVLAVSFGTSYEDSREKTIGAVETALQTAFPDYEVRRAFTSQTIIDILAERDDIQIDNVTEALEQAVADGIETLVVQPTHLMSGYEYMDLAKELTEYKDSFIQVALAKPLLSGEADFDAVAEAIVADTAAYAQEGTAICFMGHGTEADANGVYEKLQEVLREKGHENYFIGTVEAEPSFEDVLAGIKAGGYTRVVLQPLMLVAGDHANQDMAGDGEDSWKTWFTKEGYEVECVIRGLGEIPAIQELYITHTQAAVDSLEE</sequence>
<dbReference type="RefSeq" id="WP_205133939.1">
    <property type="nucleotide sequence ID" value="NZ_JACSNT010000010.1"/>
</dbReference>
<dbReference type="Pfam" id="PF06180">
    <property type="entry name" value="CbiK"/>
    <property type="match status" value="1"/>
</dbReference>
<comment type="caution">
    <text evidence="2">The sequence shown here is derived from an EMBL/GenBank/DDBJ whole genome shotgun (WGS) entry which is preliminary data.</text>
</comment>
<keyword evidence="1" id="KW-0732">Signal</keyword>